<sequence length="196" mass="21816">MAALEYFRVECAEEKGRDVYEQIANDVLLDFDLVRVVERLQIFIDPKVPIFIAAGTMRQSGGPVRVSDFAEVNADEEGRAVLSIGDETYLAPMLSALWERYGKENVDQPDRFSVVVHLAAGDDPRAIEEIPVADPGEGLYRDLIYALQIIAPEGFKVRREYQKGGVFYYVASENTLPEDVVEAMVAGELKKVGVTL</sequence>
<keyword evidence="2" id="KW-1185">Reference proteome</keyword>
<organism evidence="1 2">
    <name type="scientific">Methanofollis fontis</name>
    <dbReference type="NCBI Taxonomy" id="2052832"/>
    <lineage>
        <taxon>Archaea</taxon>
        <taxon>Methanobacteriati</taxon>
        <taxon>Methanobacteriota</taxon>
        <taxon>Stenosarchaea group</taxon>
        <taxon>Methanomicrobia</taxon>
        <taxon>Methanomicrobiales</taxon>
        <taxon>Methanomicrobiaceae</taxon>
        <taxon>Methanofollis</taxon>
    </lineage>
</organism>
<dbReference type="NCBIfam" id="TIGR03291">
    <property type="entry name" value="methan_mark_17"/>
    <property type="match status" value="1"/>
</dbReference>
<protein>
    <submittedName>
        <fullName evidence="1">Methanogenesis marker 17 protein</fullName>
    </submittedName>
</protein>
<dbReference type="Pfam" id="PF09886">
    <property type="entry name" value="DUF2113"/>
    <property type="match status" value="1"/>
</dbReference>
<dbReference type="AlphaFoldDB" id="A0A483CZF1"/>
<accession>A0A483CZF1</accession>
<name>A0A483CZF1_9EURY</name>
<dbReference type="EMBL" id="PGCL01000001">
    <property type="protein sequence ID" value="TAJ45742.1"/>
    <property type="molecule type" value="Genomic_DNA"/>
</dbReference>
<dbReference type="Proteomes" id="UP000292580">
    <property type="component" value="Unassembled WGS sequence"/>
</dbReference>
<comment type="caution">
    <text evidence="1">The sequence shown here is derived from an EMBL/GenBank/DDBJ whole genome shotgun (WGS) entry which is preliminary data.</text>
</comment>
<dbReference type="InterPro" id="IPR016762">
    <property type="entry name" value="Methan_mark_17"/>
</dbReference>
<dbReference type="OrthoDB" id="52971at2157"/>
<dbReference type="RefSeq" id="WP_130646105.1">
    <property type="nucleotide sequence ID" value="NZ_PGCL01000001.1"/>
</dbReference>
<gene>
    <name evidence="1" type="ORF">CUJ86_03240</name>
</gene>
<dbReference type="PIRSF" id="PIRSF019464">
    <property type="entry name" value="UCP019464"/>
    <property type="match status" value="1"/>
</dbReference>
<evidence type="ECO:0000313" key="1">
    <source>
        <dbReference type="EMBL" id="TAJ45742.1"/>
    </source>
</evidence>
<proteinExistence type="predicted"/>
<evidence type="ECO:0000313" key="2">
    <source>
        <dbReference type="Proteomes" id="UP000292580"/>
    </source>
</evidence>
<reference evidence="1 2" key="1">
    <citation type="submission" date="2017-11" db="EMBL/GenBank/DDBJ databases">
        <title>Isolation and Characterization of Methanofollis Species from Methane Seep Offshore SW Taiwan.</title>
        <authorList>
            <person name="Teng N.-H."/>
            <person name="Lai M.-C."/>
            <person name="Chen S.-C."/>
        </authorList>
    </citation>
    <scope>NUCLEOTIDE SEQUENCE [LARGE SCALE GENOMIC DNA]</scope>
    <source>
        <strain evidence="1 2">FWC-SCC2</strain>
    </source>
</reference>